<gene>
    <name evidence="2" type="ORF">DXB87_01705</name>
</gene>
<sequence>MADRFIEQSKEIANNFIQNIVFIDDKAYKNDMTNNAFSALDVSNVFAQSGKICAVYAPKSISDVNSYNTILNKADVVILDWYLDIEKEENQVEDPDADADNDDPRGEFTLKLISDLLSQTGMLKLLIVYTGETDLFEITNSIYQKVDQHSFHKGDCVIQSLNSKILVRAKKQNSETQFAHNPELKDKIVSYESLPTLIVEEFADMTNGLLSNFALSSISAIRNNTSRMLSVFSPKLDPAYLGHKILLENTFESKQLLIKLFGEAISELLETTDIDTKDWVDNWIENRITDETISINGVSIGKSKDLLKKMFSSEQPRLKDKYTEASGKDMSNKDEGKLQSHTIELFAYDGIDVNKSNVDFAILTHHKNIFQPAIGAPILTLGTVIKSVDKYYVCIQQRCDSVRIKEERRFLFLPLEEKGEYPLIVNNELKLFPNKSSFAIKTVKFKPKEGATIIQASKKEDKYVFYSSYGETYEWVVDLKEMQAQRILNSYCAQLSRVGLNESEWLRLIAKQ</sequence>
<accession>A0A3E4ZFS1</accession>
<reference evidence="2 3" key="1">
    <citation type="submission" date="2018-08" db="EMBL/GenBank/DDBJ databases">
        <title>A genome reference for cultivated species of the human gut microbiota.</title>
        <authorList>
            <person name="Zou Y."/>
            <person name="Xue W."/>
            <person name="Luo G."/>
        </authorList>
    </citation>
    <scope>NUCLEOTIDE SEQUENCE [LARGE SCALE GENOMIC DNA]</scope>
    <source>
        <strain evidence="2 3">OM06-2</strain>
    </source>
</reference>
<comment type="caution">
    <text evidence="2">The sequence shown here is derived from an EMBL/GenBank/DDBJ whole genome shotgun (WGS) entry which is preliminary data.</text>
</comment>
<evidence type="ECO:0000313" key="3">
    <source>
        <dbReference type="Proteomes" id="UP000260814"/>
    </source>
</evidence>
<protein>
    <recommendedName>
        <fullName evidence="1">Response receiver domain-containing protein</fullName>
    </recommendedName>
</protein>
<dbReference type="InterPro" id="IPR043834">
    <property type="entry name" value="REC"/>
</dbReference>
<dbReference type="RefSeq" id="WP_070737918.1">
    <property type="nucleotide sequence ID" value="NZ_JAQCSP010000037.1"/>
</dbReference>
<proteinExistence type="predicted"/>
<dbReference type="EMBL" id="QSTW01000001">
    <property type="protein sequence ID" value="RGM93878.1"/>
    <property type="molecule type" value="Genomic_DNA"/>
</dbReference>
<evidence type="ECO:0000259" key="1">
    <source>
        <dbReference type="Pfam" id="PF19192"/>
    </source>
</evidence>
<evidence type="ECO:0000313" key="2">
    <source>
        <dbReference type="EMBL" id="RGM93878.1"/>
    </source>
</evidence>
<dbReference type="Pfam" id="PF19192">
    <property type="entry name" value="Response_reg_2"/>
    <property type="match status" value="1"/>
</dbReference>
<name>A0A3E4ZFS1_9BACT</name>
<feature type="domain" description="Response receiver" evidence="1">
    <location>
        <begin position="16"/>
        <end position="173"/>
    </location>
</feature>
<dbReference type="Proteomes" id="UP000260814">
    <property type="component" value="Unassembled WGS sequence"/>
</dbReference>
<organism evidence="2 3">
    <name type="scientific">Phocaeicola plebeius</name>
    <dbReference type="NCBI Taxonomy" id="310297"/>
    <lineage>
        <taxon>Bacteria</taxon>
        <taxon>Pseudomonadati</taxon>
        <taxon>Bacteroidota</taxon>
        <taxon>Bacteroidia</taxon>
        <taxon>Bacteroidales</taxon>
        <taxon>Bacteroidaceae</taxon>
        <taxon>Phocaeicola</taxon>
    </lineage>
</organism>
<dbReference type="AlphaFoldDB" id="A0A3E4ZFS1"/>
<dbReference type="GeneID" id="79860816"/>